<evidence type="ECO:0000256" key="3">
    <source>
        <dbReference type="ARBA" id="ARBA00022475"/>
    </source>
</evidence>
<feature type="transmembrane region" description="Helical" evidence="7">
    <location>
        <begin position="168"/>
        <end position="187"/>
    </location>
</feature>
<keyword evidence="10" id="KW-1185">Reference proteome</keyword>
<feature type="transmembrane region" description="Helical" evidence="7">
    <location>
        <begin position="20"/>
        <end position="42"/>
    </location>
</feature>
<keyword evidence="4 7" id="KW-0812">Transmembrane</keyword>
<comment type="similarity">
    <text evidence="7">Belongs to the binding-protein-dependent transport system permease family.</text>
</comment>
<comment type="caution">
    <text evidence="9">The sequence shown here is derived from an EMBL/GenBank/DDBJ whole genome shotgun (WGS) entry which is preliminary data.</text>
</comment>
<organism evidence="9 10">
    <name type="scientific">[Ruminococcus] lactaris ATCC 29176</name>
    <dbReference type="NCBI Taxonomy" id="471875"/>
    <lineage>
        <taxon>Bacteria</taxon>
        <taxon>Bacillati</taxon>
        <taxon>Bacillota</taxon>
        <taxon>Clostridia</taxon>
        <taxon>Lachnospirales</taxon>
        <taxon>Lachnospiraceae</taxon>
        <taxon>Mediterraneibacter</taxon>
    </lineage>
</organism>
<feature type="transmembrane region" description="Helical" evidence="7">
    <location>
        <begin position="274"/>
        <end position="299"/>
    </location>
</feature>
<dbReference type="InterPro" id="IPR035906">
    <property type="entry name" value="MetI-like_sf"/>
</dbReference>
<dbReference type="Proteomes" id="UP000003254">
    <property type="component" value="Unassembled WGS sequence"/>
</dbReference>
<keyword evidence="5 7" id="KW-1133">Transmembrane helix</keyword>
<comment type="subcellular location">
    <subcellularLocation>
        <location evidence="1 7">Cell membrane</location>
        <topology evidence="1 7">Multi-pass membrane protein</topology>
    </subcellularLocation>
</comment>
<proteinExistence type="inferred from homology"/>
<dbReference type="GO" id="GO:0005886">
    <property type="term" value="C:plasma membrane"/>
    <property type="evidence" value="ECO:0007669"/>
    <property type="project" value="UniProtKB-SubCell"/>
</dbReference>
<keyword evidence="6 7" id="KW-0472">Membrane</keyword>
<feature type="transmembrane region" description="Helical" evidence="7">
    <location>
        <begin position="118"/>
        <end position="139"/>
    </location>
</feature>
<feature type="transmembrane region" description="Helical" evidence="7">
    <location>
        <begin position="231"/>
        <end position="254"/>
    </location>
</feature>
<feature type="domain" description="ABC transmembrane type-1" evidence="8">
    <location>
        <begin position="80"/>
        <end position="296"/>
    </location>
</feature>
<dbReference type="SUPFAM" id="SSF161098">
    <property type="entry name" value="MetI-like"/>
    <property type="match status" value="1"/>
</dbReference>
<dbReference type="GO" id="GO:0055085">
    <property type="term" value="P:transmembrane transport"/>
    <property type="evidence" value="ECO:0007669"/>
    <property type="project" value="InterPro"/>
</dbReference>
<evidence type="ECO:0000256" key="1">
    <source>
        <dbReference type="ARBA" id="ARBA00004651"/>
    </source>
</evidence>
<dbReference type="Pfam" id="PF00528">
    <property type="entry name" value="BPD_transp_1"/>
    <property type="match status" value="1"/>
</dbReference>
<dbReference type="EMBL" id="ABOU02000037">
    <property type="protein sequence ID" value="EDY32523.1"/>
    <property type="molecule type" value="Genomic_DNA"/>
</dbReference>
<keyword evidence="2 7" id="KW-0813">Transport</keyword>
<evidence type="ECO:0000256" key="4">
    <source>
        <dbReference type="ARBA" id="ARBA00022692"/>
    </source>
</evidence>
<dbReference type="PANTHER" id="PTHR30193:SF37">
    <property type="entry name" value="INNER MEMBRANE ABC TRANSPORTER PERMEASE PROTEIN YCJO"/>
    <property type="match status" value="1"/>
</dbReference>
<dbReference type="AlphaFoldDB" id="B5CQG0"/>
<dbReference type="eggNOG" id="COG1175">
    <property type="taxonomic scope" value="Bacteria"/>
</dbReference>
<dbReference type="InterPro" id="IPR000515">
    <property type="entry name" value="MetI-like"/>
</dbReference>
<evidence type="ECO:0000256" key="6">
    <source>
        <dbReference type="ARBA" id="ARBA00023136"/>
    </source>
</evidence>
<reference evidence="9 10" key="1">
    <citation type="submission" date="2008-08" db="EMBL/GenBank/DDBJ databases">
        <title>Draft genome sequence of Ruminococcus lactaris ATCC 29176.</title>
        <authorList>
            <person name="Sudarsanam P."/>
            <person name="Ley R."/>
            <person name="Guruge J."/>
            <person name="Turnbaugh P.J."/>
            <person name="Mahowald M."/>
            <person name="Liep D."/>
            <person name="Gordon J."/>
        </authorList>
    </citation>
    <scope>NUCLEOTIDE SEQUENCE [LARGE SCALE GENOMIC DNA]</scope>
    <source>
        <strain evidence="9 10">ATCC 29176</strain>
    </source>
</reference>
<name>B5CQG0_9FIRM</name>
<reference evidence="9 10" key="2">
    <citation type="submission" date="2008-08" db="EMBL/GenBank/DDBJ databases">
        <authorList>
            <person name="Fulton L."/>
            <person name="Clifton S."/>
            <person name="Fulton B."/>
            <person name="Xu J."/>
            <person name="Minx P."/>
            <person name="Pepin K.H."/>
            <person name="Johnson M."/>
            <person name="Bhonagiri V."/>
            <person name="Nash W.E."/>
            <person name="Mardis E.R."/>
            <person name="Wilson R.K."/>
        </authorList>
    </citation>
    <scope>NUCLEOTIDE SEQUENCE [LARGE SCALE GENOMIC DNA]</scope>
    <source>
        <strain evidence="9 10">ATCC 29176</strain>
    </source>
</reference>
<feature type="transmembrane region" description="Helical" evidence="7">
    <location>
        <begin position="84"/>
        <end position="106"/>
    </location>
</feature>
<keyword evidence="3" id="KW-1003">Cell membrane</keyword>
<dbReference type="PANTHER" id="PTHR30193">
    <property type="entry name" value="ABC TRANSPORTER PERMEASE PROTEIN"/>
    <property type="match status" value="1"/>
</dbReference>
<evidence type="ECO:0000256" key="2">
    <source>
        <dbReference type="ARBA" id="ARBA00022448"/>
    </source>
</evidence>
<evidence type="ECO:0000256" key="7">
    <source>
        <dbReference type="RuleBase" id="RU363032"/>
    </source>
</evidence>
<sequence>MKRIYRIGDEPMKERKGKGLFVFCCLAPAAILFILFMIVPTIEIFRISLYKWGGYTDNKTFVGLSNFKSLLQNQKFYQAFQNQILLIVLVTIITFAFALVFAYILSREKIKGQGFFRVIFYIPNILSIVVISAIFSAIYKPNTGLLNSIIGIFKHSDDQILWLGDQKVVIYSIVIAMVWQAIGYYMVMYMASMANVSESLYESASLEGAGKIYQFFTITIPLIWTNIRTTLTFFVISTINMSFLLVTAMTSGGPDGASSVFLSYMYQEAYTNSSYGYGMAIGVSVFLFSFALAGLLNVATKRQEVEI</sequence>
<gene>
    <name evidence="9" type="ORF">RUMLAC_01706</name>
</gene>
<dbReference type="PROSITE" id="PS50928">
    <property type="entry name" value="ABC_TM1"/>
    <property type="match status" value="1"/>
</dbReference>
<evidence type="ECO:0000256" key="5">
    <source>
        <dbReference type="ARBA" id="ARBA00022989"/>
    </source>
</evidence>
<evidence type="ECO:0000313" key="9">
    <source>
        <dbReference type="EMBL" id="EDY32523.1"/>
    </source>
</evidence>
<protein>
    <submittedName>
        <fullName evidence="9">ABC transporter, permease protein</fullName>
    </submittedName>
</protein>
<dbReference type="InterPro" id="IPR051393">
    <property type="entry name" value="ABC_transporter_permease"/>
</dbReference>
<dbReference type="Gene3D" id="1.10.3720.10">
    <property type="entry name" value="MetI-like"/>
    <property type="match status" value="1"/>
</dbReference>
<evidence type="ECO:0000259" key="8">
    <source>
        <dbReference type="PROSITE" id="PS50928"/>
    </source>
</evidence>
<dbReference type="CDD" id="cd06261">
    <property type="entry name" value="TM_PBP2"/>
    <property type="match status" value="1"/>
</dbReference>
<dbReference type="HOGENOM" id="CLU_016047_0_0_9"/>
<evidence type="ECO:0000313" key="10">
    <source>
        <dbReference type="Proteomes" id="UP000003254"/>
    </source>
</evidence>
<accession>B5CQG0</accession>